<accession>A0A9N7NC29</accession>
<dbReference type="AlphaFoldDB" id="A0A9N7NC29"/>
<gene>
    <name evidence="1" type="ORF">SHERM_22388</name>
</gene>
<organism evidence="1 2">
    <name type="scientific">Striga hermonthica</name>
    <name type="common">Purple witchweed</name>
    <name type="synonym">Buchnera hermonthica</name>
    <dbReference type="NCBI Taxonomy" id="68872"/>
    <lineage>
        <taxon>Eukaryota</taxon>
        <taxon>Viridiplantae</taxon>
        <taxon>Streptophyta</taxon>
        <taxon>Embryophyta</taxon>
        <taxon>Tracheophyta</taxon>
        <taxon>Spermatophyta</taxon>
        <taxon>Magnoliopsida</taxon>
        <taxon>eudicotyledons</taxon>
        <taxon>Gunneridae</taxon>
        <taxon>Pentapetalae</taxon>
        <taxon>asterids</taxon>
        <taxon>lamiids</taxon>
        <taxon>Lamiales</taxon>
        <taxon>Orobanchaceae</taxon>
        <taxon>Buchnereae</taxon>
        <taxon>Striga</taxon>
    </lineage>
</organism>
<name>A0A9N7NC29_STRHE</name>
<feature type="non-terminal residue" evidence="1">
    <location>
        <position position="130"/>
    </location>
</feature>
<keyword evidence="2" id="KW-1185">Reference proteome</keyword>
<feature type="non-terminal residue" evidence="1">
    <location>
        <position position="1"/>
    </location>
</feature>
<sequence length="130" mass="15098">VHGKLFFSHAVFGIKCRWSHSRAIPAHQRVTHVHFPTSGKNLDDDPSRHTRNNVRRKWFGTHHQTKSHQSAKGHNWWCNGRRGSGGWPRRTMISRTIVVPPNDPLVRVRNRIGHKTFKVYWDGNCKSHVG</sequence>
<dbReference type="EMBL" id="CACSLK010026072">
    <property type="protein sequence ID" value="CAA0825614.1"/>
    <property type="molecule type" value="Genomic_DNA"/>
</dbReference>
<comment type="caution">
    <text evidence="1">The sequence shown here is derived from an EMBL/GenBank/DDBJ whole genome shotgun (WGS) entry which is preliminary data.</text>
</comment>
<proteinExistence type="predicted"/>
<protein>
    <submittedName>
        <fullName evidence="1">Uncharacterized protein</fullName>
    </submittedName>
</protein>
<reference evidence="1" key="1">
    <citation type="submission" date="2019-12" db="EMBL/GenBank/DDBJ databases">
        <authorList>
            <person name="Scholes J."/>
        </authorList>
    </citation>
    <scope>NUCLEOTIDE SEQUENCE</scope>
</reference>
<evidence type="ECO:0000313" key="1">
    <source>
        <dbReference type="EMBL" id="CAA0825614.1"/>
    </source>
</evidence>
<dbReference type="Proteomes" id="UP001153555">
    <property type="component" value="Unassembled WGS sequence"/>
</dbReference>
<evidence type="ECO:0000313" key="2">
    <source>
        <dbReference type="Proteomes" id="UP001153555"/>
    </source>
</evidence>